<dbReference type="OrthoDB" id="5740960at2"/>
<dbReference type="GO" id="GO:0016740">
    <property type="term" value="F:transferase activity"/>
    <property type="evidence" value="ECO:0007669"/>
    <property type="project" value="UniProtKB-KW"/>
</dbReference>
<dbReference type="Pfam" id="PF00043">
    <property type="entry name" value="GST_C"/>
    <property type="match status" value="1"/>
</dbReference>
<organism evidence="2 3">
    <name type="scientific">Antarcticimicrobium luteum</name>
    <dbReference type="NCBI Taxonomy" id="2547397"/>
    <lineage>
        <taxon>Bacteria</taxon>
        <taxon>Pseudomonadati</taxon>
        <taxon>Pseudomonadota</taxon>
        <taxon>Alphaproteobacteria</taxon>
        <taxon>Rhodobacterales</taxon>
        <taxon>Paracoccaceae</taxon>
        <taxon>Antarcticimicrobium</taxon>
    </lineage>
</organism>
<evidence type="ECO:0000313" key="2">
    <source>
        <dbReference type="EMBL" id="TDK51270.1"/>
    </source>
</evidence>
<dbReference type="Gene3D" id="3.40.30.10">
    <property type="entry name" value="Glutaredoxin"/>
    <property type="match status" value="1"/>
</dbReference>
<dbReference type="InterPro" id="IPR036249">
    <property type="entry name" value="Thioredoxin-like_sf"/>
</dbReference>
<dbReference type="Gene3D" id="1.20.1050.10">
    <property type="match status" value="1"/>
</dbReference>
<accession>A0A4R5VFE0</accession>
<dbReference type="Proteomes" id="UP000295301">
    <property type="component" value="Unassembled WGS sequence"/>
</dbReference>
<dbReference type="InterPro" id="IPR004046">
    <property type="entry name" value="GST_C"/>
</dbReference>
<dbReference type="InterPro" id="IPR036282">
    <property type="entry name" value="Glutathione-S-Trfase_C_sf"/>
</dbReference>
<protein>
    <submittedName>
        <fullName evidence="2">Glutathione S-transferase family protein</fullName>
    </submittedName>
</protein>
<evidence type="ECO:0000259" key="1">
    <source>
        <dbReference type="PROSITE" id="PS50404"/>
    </source>
</evidence>
<keyword evidence="2" id="KW-0808">Transferase</keyword>
<dbReference type="SUPFAM" id="SSF47616">
    <property type="entry name" value="GST C-terminal domain-like"/>
    <property type="match status" value="1"/>
</dbReference>
<dbReference type="Pfam" id="PF13417">
    <property type="entry name" value="GST_N_3"/>
    <property type="match status" value="1"/>
</dbReference>
<dbReference type="PANTHER" id="PTHR44051">
    <property type="entry name" value="GLUTATHIONE S-TRANSFERASE-RELATED"/>
    <property type="match status" value="1"/>
</dbReference>
<proteinExistence type="predicted"/>
<dbReference type="InterPro" id="IPR004045">
    <property type="entry name" value="Glutathione_S-Trfase_N"/>
</dbReference>
<evidence type="ECO:0000313" key="3">
    <source>
        <dbReference type="Proteomes" id="UP000295301"/>
    </source>
</evidence>
<feature type="domain" description="GST N-terminal" evidence="1">
    <location>
        <begin position="1"/>
        <end position="84"/>
    </location>
</feature>
<dbReference type="AlphaFoldDB" id="A0A4R5VFE0"/>
<name>A0A4R5VFE0_9RHOB</name>
<comment type="caution">
    <text evidence="2">The sequence shown here is derived from an EMBL/GenBank/DDBJ whole genome shotgun (WGS) entry which is preliminary data.</text>
</comment>
<reference evidence="2 3" key="1">
    <citation type="submission" date="2019-03" db="EMBL/GenBank/DDBJ databases">
        <title>Ruegeria lutea sp. nov., a novel strain, isolated from marine sediment, the Masan Bay, South Korea.</title>
        <authorList>
            <person name="Kim J."/>
            <person name="Kim D.-Y."/>
            <person name="Lee S.-S."/>
        </authorList>
    </citation>
    <scope>NUCLEOTIDE SEQUENCE [LARGE SCALE GENOMIC DNA]</scope>
    <source>
        <strain evidence="2 3">318-1</strain>
    </source>
</reference>
<dbReference type="PROSITE" id="PS50404">
    <property type="entry name" value="GST_NTER"/>
    <property type="match status" value="1"/>
</dbReference>
<keyword evidence="3" id="KW-1185">Reference proteome</keyword>
<dbReference type="EMBL" id="SMUV01000048">
    <property type="protein sequence ID" value="TDK51270.1"/>
    <property type="molecule type" value="Genomic_DNA"/>
</dbReference>
<sequence>MPTLYHSPFSRSTRIITQLMLMDRLDAVDVRPAVVRRQDGSGHHDAANPHPEGKVPFLIGDDGMAIRESNAIMLYLDELNGYPLGIAPGQPGRGAFLSWMCYYGGVVEPAMVCAFSGEVHPAFATAFRSLTEVGAQIEAGLGDAPFLMGERFTIADLIMASAFQWAPQLTPDNAAVRDWVARVTGRIGTVPVMEYEEQAKAALEAAA</sequence>
<dbReference type="CDD" id="cd03207">
    <property type="entry name" value="GST_C_8"/>
    <property type="match status" value="1"/>
</dbReference>
<dbReference type="SUPFAM" id="SSF52833">
    <property type="entry name" value="Thioredoxin-like"/>
    <property type="match status" value="1"/>
</dbReference>
<dbReference type="RefSeq" id="WP_133358411.1">
    <property type="nucleotide sequence ID" value="NZ_SMUV01000048.1"/>
</dbReference>
<gene>
    <name evidence="2" type="ORF">E1832_03845</name>
</gene>
<dbReference type="PANTHER" id="PTHR44051:SF21">
    <property type="entry name" value="GLUTATHIONE S-TRANSFERASE FAMILY PROTEIN"/>
    <property type="match status" value="1"/>
</dbReference>